<reference evidence="4" key="1">
    <citation type="submission" date="2023-06" db="EMBL/GenBank/DDBJ databases">
        <title>Genome-scale phylogeny and comparative genomics of the fungal order Sordariales.</title>
        <authorList>
            <consortium name="Lawrence Berkeley National Laboratory"/>
            <person name="Hensen N."/>
            <person name="Bonometti L."/>
            <person name="Westerberg I."/>
            <person name="Brannstrom I.O."/>
            <person name="Guillou S."/>
            <person name="Cros-Aarteil S."/>
            <person name="Calhoun S."/>
            <person name="Haridas S."/>
            <person name="Kuo A."/>
            <person name="Mondo S."/>
            <person name="Pangilinan J."/>
            <person name="Riley R."/>
            <person name="Labutti K."/>
            <person name="Andreopoulos B."/>
            <person name="Lipzen A."/>
            <person name="Chen C."/>
            <person name="Yanf M."/>
            <person name="Daum C."/>
            <person name="Ng V."/>
            <person name="Clum A."/>
            <person name="Steindorff A."/>
            <person name="Ohm R."/>
            <person name="Martin F."/>
            <person name="Silar P."/>
            <person name="Natvig D."/>
            <person name="Lalanne C."/>
            <person name="Gautier V."/>
            <person name="Ament-Velasquez S.L."/>
            <person name="Kruys A."/>
            <person name="Hutchinson M.I."/>
            <person name="Powell A.J."/>
            <person name="Barry K."/>
            <person name="Miller A.N."/>
            <person name="Grigoriev I.V."/>
            <person name="Debuchy R."/>
            <person name="Gladieux P."/>
            <person name="Thoren M.H."/>
            <person name="Johannesson H."/>
        </authorList>
    </citation>
    <scope>NUCLEOTIDE SEQUENCE</scope>
    <source>
        <strain evidence="4">SMH2532-1</strain>
    </source>
</reference>
<dbReference type="EMBL" id="JAULSV010000002">
    <property type="protein sequence ID" value="KAK0651168.1"/>
    <property type="molecule type" value="Genomic_DNA"/>
</dbReference>
<dbReference type="CDD" id="cd00067">
    <property type="entry name" value="GAL4"/>
    <property type="match status" value="1"/>
</dbReference>
<gene>
    <name evidence="4" type="ORF">B0T16DRAFT_426125</name>
</gene>
<sequence>MVYGGRPSRGCRTCRTRRIKCDEGKPTCQQCAKSKRECGGYRSEFEIVHRDQTKSTVRRMRKALEGQKPPTPTSSTATSSAVVFLQEQSQLQTPAPSPQEQPVQQLQQHHSPTPRPNLAIPIVQRASCFFASNFILVSSTSTPHGFMEYLVPLLETTLPDSALSYAFNACAFAALGNRVNAGNVDFAALSLKQHTNALMRTHVALGNPATSNTDATLASVLLLSLYESITATKSVGLLAWRSHIDGAVDIVKARGGRAMYSTKTGTLLFNAVRHLLLSRTLSAGVSPPVSADYWIDDADTSLISTCHRFVLETSALRVESSRLLSSGRRGGDEHEQAVAMSRRVEVLDHTIATWLATMPQEHRFRTVCWINDDNTDSVTGAIHNKDEVFPGRIDIYPDYVTASAWNIARVTRMILGSIAIRIAAWLSTPVDYRTTAEYSTWMAICAGNAAEIIASVPYHLGWHTTQKQLLEKNPQLSGFACGQEVPLKALPAFLLIWSLVCLKTHDATSDGQRAWAEGRLKFIAESVGIRYSKALNEVNLRFPSMMIRQDGHMEVPDVLENTKIEVPMTLRPKLEPQTPDSGFSGEDATAR</sequence>
<proteinExistence type="predicted"/>
<dbReference type="SMART" id="SM00066">
    <property type="entry name" value="GAL4"/>
    <property type="match status" value="1"/>
</dbReference>
<dbReference type="GO" id="GO:0000981">
    <property type="term" value="F:DNA-binding transcription factor activity, RNA polymerase II-specific"/>
    <property type="evidence" value="ECO:0007669"/>
    <property type="project" value="InterPro"/>
</dbReference>
<dbReference type="InterPro" id="IPR036864">
    <property type="entry name" value="Zn2-C6_fun-type_DNA-bd_sf"/>
</dbReference>
<dbReference type="AlphaFoldDB" id="A0AA39YEQ6"/>
<dbReference type="PANTHER" id="PTHR38791">
    <property type="entry name" value="ZN(II)2CYS6 TRANSCRIPTION FACTOR (EUROFUNG)-RELATED-RELATED"/>
    <property type="match status" value="1"/>
</dbReference>
<feature type="region of interest" description="Disordered" evidence="2">
    <location>
        <begin position="571"/>
        <end position="591"/>
    </location>
</feature>
<organism evidence="4 5">
    <name type="scientific">Cercophora newfieldiana</name>
    <dbReference type="NCBI Taxonomy" id="92897"/>
    <lineage>
        <taxon>Eukaryota</taxon>
        <taxon>Fungi</taxon>
        <taxon>Dikarya</taxon>
        <taxon>Ascomycota</taxon>
        <taxon>Pezizomycotina</taxon>
        <taxon>Sordariomycetes</taxon>
        <taxon>Sordariomycetidae</taxon>
        <taxon>Sordariales</taxon>
        <taxon>Lasiosphaeriaceae</taxon>
        <taxon>Cercophora</taxon>
    </lineage>
</organism>
<evidence type="ECO:0000256" key="2">
    <source>
        <dbReference type="SAM" id="MobiDB-lite"/>
    </source>
</evidence>
<name>A0AA39YEQ6_9PEZI</name>
<dbReference type="InterPro" id="IPR021858">
    <property type="entry name" value="Fun_TF"/>
</dbReference>
<dbReference type="Pfam" id="PF00172">
    <property type="entry name" value="Zn_clus"/>
    <property type="match status" value="1"/>
</dbReference>
<keyword evidence="1" id="KW-0539">Nucleus</keyword>
<evidence type="ECO:0000313" key="4">
    <source>
        <dbReference type="EMBL" id="KAK0651168.1"/>
    </source>
</evidence>
<dbReference type="PROSITE" id="PS00463">
    <property type="entry name" value="ZN2_CY6_FUNGAL_1"/>
    <property type="match status" value="1"/>
</dbReference>
<accession>A0AA39YEQ6</accession>
<dbReference type="SUPFAM" id="SSF57701">
    <property type="entry name" value="Zn2/Cys6 DNA-binding domain"/>
    <property type="match status" value="1"/>
</dbReference>
<evidence type="ECO:0000259" key="3">
    <source>
        <dbReference type="PROSITE" id="PS50048"/>
    </source>
</evidence>
<evidence type="ECO:0000256" key="1">
    <source>
        <dbReference type="ARBA" id="ARBA00023242"/>
    </source>
</evidence>
<dbReference type="InterPro" id="IPR053175">
    <property type="entry name" value="DHMBA_Reg_Transcription_Factor"/>
</dbReference>
<dbReference type="PROSITE" id="PS50048">
    <property type="entry name" value="ZN2_CY6_FUNGAL_2"/>
    <property type="match status" value="1"/>
</dbReference>
<dbReference type="Proteomes" id="UP001174936">
    <property type="component" value="Unassembled WGS sequence"/>
</dbReference>
<keyword evidence="5" id="KW-1185">Reference proteome</keyword>
<protein>
    <recommendedName>
        <fullName evidence="3">Zn(2)-C6 fungal-type domain-containing protein</fullName>
    </recommendedName>
</protein>
<feature type="domain" description="Zn(2)-C6 fungal-type" evidence="3">
    <location>
        <begin position="10"/>
        <end position="38"/>
    </location>
</feature>
<dbReference type="GO" id="GO:0008270">
    <property type="term" value="F:zinc ion binding"/>
    <property type="evidence" value="ECO:0007669"/>
    <property type="project" value="InterPro"/>
</dbReference>
<evidence type="ECO:0000313" key="5">
    <source>
        <dbReference type="Proteomes" id="UP001174936"/>
    </source>
</evidence>
<dbReference type="Gene3D" id="4.10.240.10">
    <property type="entry name" value="Zn(2)-C6 fungal-type DNA-binding domain"/>
    <property type="match status" value="1"/>
</dbReference>
<dbReference type="PANTHER" id="PTHR38791:SF13">
    <property type="entry name" value="ZN(2)-C6 FUNGAL-TYPE DOMAIN-CONTAINING PROTEIN"/>
    <property type="match status" value="1"/>
</dbReference>
<feature type="region of interest" description="Disordered" evidence="2">
    <location>
        <begin position="89"/>
        <end position="117"/>
    </location>
</feature>
<dbReference type="InterPro" id="IPR001138">
    <property type="entry name" value="Zn2Cys6_DnaBD"/>
</dbReference>
<comment type="caution">
    <text evidence="4">The sequence shown here is derived from an EMBL/GenBank/DDBJ whole genome shotgun (WGS) entry which is preliminary data.</text>
</comment>
<feature type="compositionally biased region" description="Low complexity" evidence="2">
    <location>
        <begin position="98"/>
        <end position="111"/>
    </location>
</feature>
<dbReference type="Pfam" id="PF11951">
    <property type="entry name" value="Fungal_trans_2"/>
    <property type="match status" value="1"/>
</dbReference>